<feature type="domain" description="Histidine kinase" evidence="14">
    <location>
        <begin position="816"/>
        <end position="1030"/>
    </location>
</feature>
<dbReference type="Pfam" id="PF12860">
    <property type="entry name" value="PAS_7"/>
    <property type="match status" value="1"/>
</dbReference>
<dbReference type="InterPro" id="IPR036097">
    <property type="entry name" value="HisK_dim/P_sf"/>
</dbReference>
<dbReference type="SMART" id="SM00448">
    <property type="entry name" value="REC"/>
    <property type="match status" value="1"/>
</dbReference>
<evidence type="ECO:0000256" key="7">
    <source>
        <dbReference type="ARBA" id="ARBA00022692"/>
    </source>
</evidence>
<reference evidence="17" key="1">
    <citation type="journal article" date="2019" name="Int. J. Syst. Evol. Microbiol.">
        <title>The Global Catalogue of Microorganisms (GCM) 10K type strain sequencing project: providing services to taxonomists for standard genome sequencing and annotation.</title>
        <authorList>
            <consortium name="The Broad Institute Genomics Platform"/>
            <consortium name="The Broad Institute Genome Sequencing Center for Infectious Disease"/>
            <person name="Wu L."/>
            <person name="Ma J."/>
        </authorList>
    </citation>
    <scope>NUCLEOTIDE SEQUENCE [LARGE SCALE GENOMIC DNA]</scope>
    <source>
        <strain evidence="17">JCM 17551</strain>
    </source>
</reference>
<evidence type="ECO:0000256" key="5">
    <source>
        <dbReference type="ARBA" id="ARBA00022553"/>
    </source>
</evidence>
<keyword evidence="6" id="KW-0808">Transferase</keyword>
<feature type="coiled-coil region" evidence="12">
    <location>
        <begin position="775"/>
        <end position="809"/>
    </location>
</feature>
<dbReference type="Pfam" id="PF00512">
    <property type="entry name" value="HisKA"/>
    <property type="match status" value="1"/>
</dbReference>
<sequence>MSPWLISLISFGYVCLLFVIAWRGDRADSQQQEKSSPWVYSLTLAVYCTTWTFFGAVGQAADDLWSFLPIYLGPILVFLFMWRFYARMVLVSRKENITSIADFISARYGKNETLAMLVTLIAAISVLPYIALQLKALVMGYMALTGKDPSNLANLQDKQDIALTVAITMALFAIIFGTRHMSMNEHHRGLMHAIAFESIVKLLAFLTLGFFVTFQLFDGFGDLWQQASARPEFSQWLSQSQPANSMLIQVFLAAGAFICLPRQFHVAMVENTHPRDFLVARWLFPAYLILVGVFVVPLVLAGKLLLGDSVSPDSYVLMLPIQADQPMLSLMVFIGGFSAATSMVIVSTIALSIMVSNHMVLPLLLRRERKAQTAQREQTKHLKDSNYQQFRGTLLNARRITIVSLLFLAYLFYRFIEDTEALATIGQIAFAAVIQLAPAMIGALLWQHANRAGVILGLVMGVSVWFYTLILPIWIIHLPWLAKLFNQLPNELWWLQPQHLFGLTWFDPVTRGAALSLVFNLAGFFIGSRFIKTHISERIQAARFQGTQLESIDQQHSVLQANISRDELATVASRFVKQAQLNEVLHDAHRHNRANQSEIEQVEHLMSATIGAASARAVLNAAVSGQQMPWDDVEAIASETSETLQISQGLLHSAIQNMGQGISIIDKDLKLLAWNNKYLELFDYPNGLVQVGIPIETLIRYNSERGLCGPGEVEALVQKRIRHLRQPKVHLSERERPDGTVIQMRGNPLPDGGFVMSFTDITPFREAERALLEANERLEDRVQSRTKELRELNRQLIQMTQKAEQTSASKSRFIAAVSHDLMQPMNAARLFTSALLDDLHSRNEDLSMAGSIDQSLRSAEDMLSDLLDISHLESGNLKLTKEHFKLDDLLHPLIEELQPAAQQARCQLDYVPCSMAVYSDRRLLRRIVQNFLTNALRYSHGKRVLVGCRRTKHHIKLQVLDNGPGIPTEQCQKIFDAFTQLDLHQRSTDRGLGLGLAIAKGFSELLDTRIDVSSELGKGSVFSLNLKRELHTQDSCSGEDITKTECATPLNPANTQAMKQADSASGNRNAITVLCVDNEPDVLKGMTALLSGWGCNLITASSTEEALLFVKQRKDQSMDLAIIDYHLDQGELGSETLIQLRNRAEFTGPAIFITADGQPEVKEHVTGLGCELLTKPVKPAKLRALISSLLDRRV</sequence>
<comment type="catalytic activity">
    <reaction evidence="1">
        <text>ATP + protein L-histidine = ADP + protein N-phospho-L-histidine.</text>
        <dbReference type="EC" id="2.7.13.3"/>
    </reaction>
</comment>
<evidence type="ECO:0000256" key="2">
    <source>
        <dbReference type="ARBA" id="ARBA00004141"/>
    </source>
</evidence>
<feature type="transmembrane region" description="Helical" evidence="13">
    <location>
        <begin position="327"/>
        <end position="360"/>
    </location>
</feature>
<dbReference type="InterPro" id="IPR003661">
    <property type="entry name" value="HisK_dim/P_dom"/>
</dbReference>
<feature type="transmembrane region" description="Helical" evidence="13">
    <location>
        <begin position="282"/>
        <end position="307"/>
    </location>
</feature>
<evidence type="ECO:0000256" key="1">
    <source>
        <dbReference type="ARBA" id="ARBA00000085"/>
    </source>
</evidence>
<gene>
    <name evidence="16" type="ORF">GCM10022277_28940</name>
</gene>
<dbReference type="SUPFAM" id="SSF47384">
    <property type="entry name" value="Homodimeric domain of signal transducing histidine kinase"/>
    <property type="match status" value="1"/>
</dbReference>
<evidence type="ECO:0000256" key="3">
    <source>
        <dbReference type="ARBA" id="ARBA00006434"/>
    </source>
</evidence>
<dbReference type="InterPro" id="IPR004358">
    <property type="entry name" value="Sig_transdc_His_kin-like_C"/>
</dbReference>
<dbReference type="InterPro" id="IPR001789">
    <property type="entry name" value="Sig_transdc_resp-reg_receiver"/>
</dbReference>
<dbReference type="InterPro" id="IPR005467">
    <property type="entry name" value="His_kinase_dom"/>
</dbReference>
<feature type="transmembrane region" description="Helical" evidence="13">
    <location>
        <begin position="453"/>
        <end position="476"/>
    </location>
</feature>
<dbReference type="PANTHER" id="PTHR43047:SF9">
    <property type="entry name" value="HISTIDINE KINASE"/>
    <property type="match status" value="1"/>
</dbReference>
<evidence type="ECO:0000313" key="17">
    <source>
        <dbReference type="Proteomes" id="UP001501565"/>
    </source>
</evidence>
<feature type="transmembrane region" description="Helical" evidence="13">
    <location>
        <begin position="161"/>
        <end position="178"/>
    </location>
</feature>
<feature type="transmembrane region" description="Helical" evidence="13">
    <location>
        <begin position="64"/>
        <end position="85"/>
    </location>
</feature>
<evidence type="ECO:0000256" key="9">
    <source>
        <dbReference type="ARBA" id="ARBA00022989"/>
    </source>
</evidence>
<dbReference type="InterPro" id="IPR038377">
    <property type="entry name" value="Na/Glc_symporter_sf"/>
</dbReference>
<evidence type="ECO:0000259" key="15">
    <source>
        <dbReference type="PROSITE" id="PS50110"/>
    </source>
</evidence>
<feature type="domain" description="Response regulatory" evidence="15">
    <location>
        <begin position="1072"/>
        <end position="1190"/>
    </location>
</feature>
<protein>
    <recommendedName>
        <fullName evidence="4">histidine kinase</fullName>
        <ecNumber evidence="4">2.7.13.3</ecNumber>
    </recommendedName>
</protein>
<evidence type="ECO:0000256" key="6">
    <source>
        <dbReference type="ARBA" id="ARBA00022679"/>
    </source>
</evidence>
<comment type="caution">
    <text evidence="16">The sequence shown here is derived from an EMBL/GenBank/DDBJ whole genome shotgun (WGS) entry which is preliminary data.</text>
</comment>
<dbReference type="Proteomes" id="UP001501565">
    <property type="component" value="Unassembled WGS sequence"/>
</dbReference>
<feature type="transmembrane region" description="Helical" evidence="13">
    <location>
        <begin position="114"/>
        <end position="141"/>
    </location>
</feature>
<comment type="subcellular location">
    <subcellularLocation>
        <location evidence="2">Membrane</location>
        <topology evidence="2">Multi-pass membrane protein</topology>
    </subcellularLocation>
</comment>
<proteinExistence type="inferred from homology"/>
<dbReference type="CDD" id="cd00082">
    <property type="entry name" value="HisKA"/>
    <property type="match status" value="1"/>
</dbReference>
<accession>A0ABP7MWH1</accession>
<feature type="transmembrane region" description="Helical" evidence="13">
    <location>
        <begin position="37"/>
        <end position="58"/>
    </location>
</feature>
<dbReference type="Pfam" id="PF00072">
    <property type="entry name" value="Response_reg"/>
    <property type="match status" value="1"/>
</dbReference>
<keyword evidence="9 13" id="KW-1133">Transmembrane helix</keyword>
<dbReference type="PROSITE" id="PS50109">
    <property type="entry name" value="HIS_KIN"/>
    <property type="match status" value="1"/>
</dbReference>
<dbReference type="SUPFAM" id="SSF55785">
    <property type="entry name" value="PYP-like sensor domain (PAS domain)"/>
    <property type="match status" value="1"/>
</dbReference>
<feature type="transmembrane region" description="Helical" evidence="13">
    <location>
        <begin position="6"/>
        <end position="25"/>
    </location>
</feature>
<evidence type="ECO:0000256" key="10">
    <source>
        <dbReference type="ARBA" id="ARBA00023136"/>
    </source>
</evidence>
<dbReference type="SUPFAM" id="SSF55874">
    <property type="entry name" value="ATPase domain of HSP90 chaperone/DNA topoisomerase II/histidine kinase"/>
    <property type="match status" value="1"/>
</dbReference>
<dbReference type="InterPro" id="IPR001734">
    <property type="entry name" value="Na/solute_symporter"/>
</dbReference>
<evidence type="ECO:0000259" key="14">
    <source>
        <dbReference type="PROSITE" id="PS50109"/>
    </source>
</evidence>
<dbReference type="PROSITE" id="PS50110">
    <property type="entry name" value="RESPONSE_REGULATORY"/>
    <property type="match status" value="1"/>
</dbReference>
<feature type="transmembrane region" description="Helical" evidence="13">
    <location>
        <begin position="422"/>
        <end position="446"/>
    </location>
</feature>
<dbReference type="CDD" id="cd00075">
    <property type="entry name" value="HATPase"/>
    <property type="match status" value="1"/>
</dbReference>
<dbReference type="CDD" id="cd10322">
    <property type="entry name" value="SLC5sbd"/>
    <property type="match status" value="1"/>
</dbReference>
<dbReference type="EC" id="2.7.13.3" evidence="4"/>
<name>A0ABP7MWH1_9GAMM</name>
<dbReference type="CDD" id="cd00156">
    <property type="entry name" value="REC"/>
    <property type="match status" value="1"/>
</dbReference>
<feature type="transmembrane region" description="Helical" evidence="13">
    <location>
        <begin position="400"/>
        <end position="416"/>
    </location>
</feature>
<dbReference type="Gene3D" id="3.30.565.10">
    <property type="entry name" value="Histidine kinase-like ATPase, C-terminal domain"/>
    <property type="match status" value="1"/>
</dbReference>
<dbReference type="InterPro" id="IPR035965">
    <property type="entry name" value="PAS-like_dom_sf"/>
</dbReference>
<dbReference type="RefSeq" id="WP_344799266.1">
    <property type="nucleotide sequence ID" value="NZ_BAABBN010000007.1"/>
</dbReference>
<dbReference type="InterPro" id="IPR003594">
    <property type="entry name" value="HATPase_dom"/>
</dbReference>
<dbReference type="GO" id="GO:0016301">
    <property type="term" value="F:kinase activity"/>
    <property type="evidence" value="ECO:0007669"/>
    <property type="project" value="UniProtKB-KW"/>
</dbReference>
<dbReference type="SMART" id="SM00388">
    <property type="entry name" value="HisKA"/>
    <property type="match status" value="1"/>
</dbReference>
<dbReference type="SUPFAM" id="SSF52172">
    <property type="entry name" value="CheY-like"/>
    <property type="match status" value="1"/>
</dbReference>
<feature type="modified residue" description="4-aspartylphosphate" evidence="11">
    <location>
        <position position="1124"/>
    </location>
</feature>
<dbReference type="SMART" id="SM00387">
    <property type="entry name" value="HATPase_c"/>
    <property type="match status" value="1"/>
</dbReference>
<evidence type="ECO:0000256" key="8">
    <source>
        <dbReference type="ARBA" id="ARBA00022777"/>
    </source>
</evidence>
<dbReference type="PROSITE" id="PS50283">
    <property type="entry name" value="NA_SOLUT_SYMP_3"/>
    <property type="match status" value="1"/>
</dbReference>
<organism evidence="16 17">
    <name type="scientific">Litoribacillus peritrichatus</name>
    <dbReference type="NCBI Taxonomy" id="718191"/>
    <lineage>
        <taxon>Bacteria</taxon>
        <taxon>Pseudomonadati</taxon>
        <taxon>Pseudomonadota</taxon>
        <taxon>Gammaproteobacteria</taxon>
        <taxon>Oceanospirillales</taxon>
        <taxon>Oceanospirillaceae</taxon>
        <taxon>Litoribacillus</taxon>
    </lineage>
</organism>
<dbReference type="Gene3D" id="3.30.450.20">
    <property type="entry name" value="PAS domain"/>
    <property type="match status" value="1"/>
</dbReference>
<evidence type="ECO:0000256" key="12">
    <source>
        <dbReference type="SAM" id="Coils"/>
    </source>
</evidence>
<dbReference type="PANTHER" id="PTHR43047">
    <property type="entry name" value="TWO-COMPONENT HISTIDINE PROTEIN KINASE"/>
    <property type="match status" value="1"/>
</dbReference>
<dbReference type="Gene3D" id="1.20.1730.10">
    <property type="entry name" value="Sodium/glucose cotransporter"/>
    <property type="match status" value="1"/>
</dbReference>
<keyword evidence="17" id="KW-1185">Reference proteome</keyword>
<keyword evidence="10 13" id="KW-0472">Membrane</keyword>
<keyword evidence="12" id="KW-0175">Coiled coil</keyword>
<dbReference type="PRINTS" id="PR00344">
    <property type="entry name" value="BCTRLSENSOR"/>
</dbReference>
<keyword evidence="8 16" id="KW-0418">Kinase</keyword>
<evidence type="ECO:0000313" key="16">
    <source>
        <dbReference type="EMBL" id="GAA3930434.1"/>
    </source>
</evidence>
<dbReference type="Gene3D" id="1.10.287.130">
    <property type="match status" value="1"/>
</dbReference>
<dbReference type="InterPro" id="IPR036890">
    <property type="entry name" value="HATPase_C_sf"/>
</dbReference>
<evidence type="ECO:0000256" key="11">
    <source>
        <dbReference type="PROSITE-ProRule" id="PRU00169"/>
    </source>
</evidence>
<keyword evidence="7 13" id="KW-0812">Transmembrane</keyword>
<dbReference type="Pfam" id="PF02518">
    <property type="entry name" value="HATPase_c"/>
    <property type="match status" value="1"/>
</dbReference>
<feature type="transmembrane region" description="Helical" evidence="13">
    <location>
        <begin position="243"/>
        <end position="261"/>
    </location>
</feature>
<feature type="transmembrane region" description="Helical" evidence="13">
    <location>
        <begin position="199"/>
        <end position="217"/>
    </location>
</feature>
<evidence type="ECO:0000256" key="13">
    <source>
        <dbReference type="SAM" id="Phobius"/>
    </source>
</evidence>
<evidence type="ECO:0000256" key="4">
    <source>
        <dbReference type="ARBA" id="ARBA00012438"/>
    </source>
</evidence>
<keyword evidence="5 11" id="KW-0597">Phosphoprotein</keyword>
<dbReference type="InterPro" id="IPR011006">
    <property type="entry name" value="CheY-like_superfamily"/>
</dbReference>
<dbReference type="Gene3D" id="3.40.50.2300">
    <property type="match status" value="1"/>
</dbReference>
<comment type="similarity">
    <text evidence="3">Belongs to the sodium:solute symporter (SSF) (TC 2.A.21) family.</text>
</comment>
<dbReference type="EMBL" id="BAABBN010000007">
    <property type="protein sequence ID" value="GAA3930434.1"/>
    <property type="molecule type" value="Genomic_DNA"/>
</dbReference>